<dbReference type="AlphaFoldDB" id="A0A383V8E5"/>
<feature type="compositionally biased region" description="Low complexity" evidence="3">
    <location>
        <begin position="491"/>
        <end position="508"/>
    </location>
</feature>
<proteinExistence type="predicted"/>
<feature type="compositionally biased region" description="Acidic residues" evidence="3">
    <location>
        <begin position="193"/>
        <end position="203"/>
    </location>
</feature>
<dbReference type="SMART" id="SM00443">
    <property type="entry name" value="G_patch"/>
    <property type="match status" value="1"/>
</dbReference>
<dbReference type="GO" id="GO:0003676">
    <property type="term" value="F:nucleic acid binding"/>
    <property type="evidence" value="ECO:0007669"/>
    <property type="project" value="InterPro"/>
</dbReference>
<dbReference type="PANTHER" id="PTHR23149:SF9">
    <property type="entry name" value="G PATCH DOMAIN-CONTAINING PROTEIN 4"/>
    <property type="match status" value="1"/>
</dbReference>
<dbReference type="Pfam" id="PF25879">
    <property type="entry name" value="WHD_LYAR"/>
    <property type="match status" value="1"/>
</dbReference>
<dbReference type="Pfam" id="PF01585">
    <property type="entry name" value="G-patch"/>
    <property type="match status" value="1"/>
</dbReference>
<accession>A0A383V8E5</accession>
<evidence type="ECO:0000256" key="1">
    <source>
        <dbReference type="ARBA" id="ARBA00004123"/>
    </source>
</evidence>
<feature type="compositionally biased region" description="Acidic residues" evidence="3">
    <location>
        <begin position="441"/>
        <end position="450"/>
    </location>
</feature>
<keyword evidence="6" id="KW-1185">Reference proteome</keyword>
<dbReference type="InterPro" id="IPR050656">
    <property type="entry name" value="PINX1"/>
</dbReference>
<feature type="compositionally biased region" description="Low complexity" evidence="3">
    <location>
        <begin position="181"/>
        <end position="192"/>
    </location>
</feature>
<keyword evidence="2" id="KW-0539">Nucleus</keyword>
<feature type="compositionally biased region" description="Low complexity" evidence="3">
    <location>
        <begin position="520"/>
        <end position="534"/>
    </location>
</feature>
<feature type="compositionally biased region" description="Low complexity" evidence="3">
    <location>
        <begin position="103"/>
        <end position="134"/>
    </location>
</feature>
<feature type="domain" description="G-patch" evidence="4">
    <location>
        <begin position="16"/>
        <end position="62"/>
    </location>
</feature>
<feature type="compositionally biased region" description="Low complexity" evidence="3">
    <location>
        <begin position="260"/>
        <end position="304"/>
    </location>
</feature>
<feature type="compositionally biased region" description="Low complexity" evidence="3">
    <location>
        <begin position="585"/>
        <end position="600"/>
    </location>
</feature>
<comment type="subcellular location">
    <subcellularLocation>
        <location evidence="1">Nucleus</location>
    </subcellularLocation>
</comment>
<dbReference type="GO" id="GO:0005730">
    <property type="term" value="C:nucleolus"/>
    <property type="evidence" value="ECO:0007669"/>
    <property type="project" value="TreeGrafter"/>
</dbReference>
<dbReference type="Proteomes" id="UP000256970">
    <property type="component" value="Unassembled WGS sequence"/>
</dbReference>
<feature type="compositionally biased region" description="Acidic residues" evidence="3">
    <location>
        <begin position="337"/>
        <end position="350"/>
    </location>
</feature>
<dbReference type="EMBL" id="FNXT01000131">
    <property type="protein sequence ID" value="SZX61230.1"/>
    <property type="molecule type" value="Genomic_DNA"/>
</dbReference>
<feature type="compositionally biased region" description="Low complexity" evidence="3">
    <location>
        <begin position="162"/>
        <end position="173"/>
    </location>
</feature>
<evidence type="ECO:0000256" key="3">
    <source>
        <dbReference type="SAM" id="MobiDB-lite"/>
    </source>
</evidence>
<organism evidence="5 6">
    <name type="scientific">Tetradesmus obliquus</name>
    <name type="common">Green alga</name>
    <name type="synonym">Acutodesmus obliquus</name>
    <dbReference type="NCBI Taxonomy" id="3088"/>
    <lineage>
        <taxon>Eukaryota</taxon>
        <taxon>Viridiplantae</taxon>
        <taxon>Chlorophyta</taxon>
        <taxon>core chlorophytes</taxon>
        <taxon>Chlorophyceae</taxon>
        <taxon>CS clade</taxon>
        <taxon>Sphaeropleales</taxon>
        <taxon>Scenedesmaceae</taxon>
        <taxon>Tetradesmus</taxon>
    </lineage>
</organism>
<feature type="region of interest" description="Disordered" evidence="3">
    <location>
        <begin position="87"/>
        <end position="354"/>
    </location>
</feature>
<dbReference type="PANTHER" id="PTHR23149">
    <property type="entry name" value="G PATCH DOMAIN CONTAINING PROTEIN"/>
    <property type="match status" value="1"/>
</dbReference>
<evidence type="ECO:0000256" key="2">
    <source>
        <dbReference type="ARBA" id="ARBA00023242"/>
    </source>
</evidence>
<evidence type="ECO:0000313" key="6">
    <source>
        <dbReference type="Proteomes" id="UP000256970"/>
    </source>
</evidence>
<reference evidence="5 6" key="1">
    <citation type="submission" date="2016-10" db="EMBL/GenBank/DDBJ databases">
        <authorList>
            <person name="Cai Z."/>
        </authorList>
    </citation>
    <scope>NUCLEOTIDE SEQUENCE [LARGE SCALE GENOMIC DNA]</scope>
</reference>
<name>A0A383V8E5_TETOB</name>
<protein>
    <recommendedName>
        <fullName evidence="4">G-patch domain-containing protein</fullName>
    </recommendedName>
</protein>
<sequence length="671" mass="69640">MASASTLPNLYQGVEKESFGYKLLANFGWKEGQGLGANKQGIKEHLKVKKKQDALGVGAAEQAHKLRDWTTGMVGYDAILTGLKEISRGGPSSSSDEDESSEQGHSSGYDSDSDTSGGAPAKPAAAAAAAAAAKQDSKKKSKKAAAEAAAAKQKKRGKKQQGKAAADADVPAAKRAKKSHSSSSSSSSSESDSGSDCDSDSDTDAQPAAAAGVPKTVSRVKAASHLGRYQKREKAKTVRNYSANDLAAILGLPGSAPPVANGEGAAGWAAAAAVSNPAGAGAGGSSSSSDSGSSSDSDSEAGGEQRLRPSTPPGSDSPPGRSQQRGLGDGKAPNLVVDEELQPVSDDPEEAAGQRVWWRSLFVRAGRTGGAAPAAAAAAAAAGSGKQRINISGFQEDDQTNLYMQAHEGATKGKQGLGRSSMPKKVAGTRWQGKKTRLGSDSEDEAEEEQQQQQEGDAAAGEAAAAAAAAAAARTYVKNGITIVMPVKRGQQQQQQQQQQQGEAAASGKEQKKDKKQKQSKQQQQQQEDAAGSSKPKREKKQKQEEAAAAAVGSSKKRKQQQADEAAAAAAAGSSQKKSKKAKQEQQQQRQQQQQQQVPQVKWAKLAAKILEGAPKKRMRVQKLHRKVVAAAGYDVEAPGVDTEQLFAQMLRKLKKAEGLAVCEKYVGLAG</sequence>
<feature type="region of interest" description="Disordered" evidence="3">
    <location>
        <begin position="488"/>
        <end position="600"/>
    </location>
</feature>
<feature type="compositionally biased region" description="Low complexity" evidence="3">
    <location>
        <begin position="563"/>
        <end position="576"/>
    </location>
</feature>
<evidence type="ECO:0000313" key="5">
    <source>
        <dbReference type="EMBL" id="SZX61230.1"/>
    </source>
</evidence>
<gene>
    <name evidence="5" type="ORF">BQ4739_LOCUS1743</name>
</gene>
<evidence type="ECO:0000259" key="4">
    <source>
        <dbReference type="PROSITE" id="PS50174"/>
    </source>
</evidence>
<feature type="compositionally biased region" description="Basic residues" evidence="3">
    <location>
        <begin position="152"/>
        <end position="161"/>
    </location>
</feature>
<dbReference type="InterPro" id="IPR058719">
    <property type="entry name" value="WHD_LYAR"/>
</dbReference>
<dbReference type="InterPro" id="IPR000467">
    <property type="entry name" value="G_patch_dom"/>
</dbReference>
<dbReference type="PROSITE" id="PS50174">
    <property type="entry name" value="G_PATCH"/>
    <property type="match status" value="1"/>
</dbReference>
<feature type="compositionally biased region" description="Low complexity" evidence="3">
    <location>
        <begin position="451"/>
        <end position="472"/>
    </location>
</feature>
<dbReference type="STRING" id="3088.A0A383V8E5"/>
<feature type="region of interest" description="Disordered" evidence="3">
    <location>
        <begin position="405"/>
        <end position="472"/>
    </location>
</feature>